<evidence type="ECO:0000313" key="2">
    <source>
        <dbReference type="Proteomes" id="UP000515243"/>
    </source>
</evidence>
<evidence type="ECO:0000313" key="1">
    <source>
        <dbReference type="EMBL" id="QMW90141.1"/>
    </source>
</evidence>
<accession>A0AAP9REI8</accession>
<dbReference type="RefSeq" id="WP_035761718.1">
    <property type="nucleotide sequence ID" value="NZ_AP019716.1"/>
</dbReference>
<sequence length="90" mass="10670">MEGFVININSKNKKAIISRDEMEFIQLKFGYSEYRSINDISDYDTDAVFSYCIICDERTGEVLADLSEDDYLMYQDEFECYCTSKYRRCT</sequence>
<protein>
    <submittedName>
        <fullName evidence="1">Uncharacterized protein</fullName>
    </submittedName>
</protein>
<proteinExistence type="predicted"/>
<reference evidence="1 2" key="1">
    <citation type="submission" date="2019-05" db="EMBL/GenBank/DDBJ databases">
        <authorList>
            <person name="Schori C."/>
            <person name="Ahrens C."/>
        </authorList>
    </citation>
    <scope>NUCLEOTIDE SEQUENCE [LARGE SCALE GENOMIC DNA]</scope>
    <source>
        <strain evidence="1 2">DSM 10702</strain>
    </source>
</reference>
<organism evidence="1 2">
    <name type="scientific">Clostridium butyricum</name>
    <dbReference type="NCBI Taxonomy" id="1492"/>
    <lineage>
        <taxon>Bacteria</taxon>
        <taxon>Bacillati</taxon>
        <taxon>Bacillota</taxon>
        <taxon>Clostridia</taxon>
        <taxon>Eubacteriales</taxon>
        <taxon>Clostridiaceae</taxon>
        <taxon>Clostridium</taxon>
    </lineage>
</organism>
<name>A0AAP9REI8_CLOBU</name>
<dbReference type="EMBL" id="CP040626">
    <property type="protein sequence ID" value="QMW90141.1"/>
    <property type="molecule type" value="Genomic_DNA"/>
</dbReference>
<dbReference type="AlphaFoldDB" id="A0AAP9REI8"/>
<dbReference type="Proteomes" id="UP000515243">
    <property type="component" value="Chromosome 1"/>
</dbReference>
<dbReference type="GeneID" id="92943291"/>
<gene>
    <name evidence="1" type="ORF">FF104_04005</name>
</gene>